<evidence type="ECO:0000313" key="4">
    <source>
        <dbReference type="EMBL" id="VFS63210.1"/>
    </source>
</evidence>
<dbReference type="PANTHER" id="PTHR43616:SF5">
    <property type="entry name" value="GLYCEROL DEHYDROGENASE 1"/>
    <property type="match status" value="1"/>
</dbReference>
<dbReference type="AlphaFoldDB" id="A0A485ARD5"/>
<proteinExistence type="predicted"/>
<dbReference type="GO" id="GO:0008888">
    <property type="term" value="F:glycerol dehydrogenase (NAD+) activity"/>
    <property type="evidence" value="ECO:0007669"/>
    <property type="project" value="UniProtKB-EC"/>
</dbReference>
<evidence type="ECO:0000256" key="1">
    <source>
        <dbReference type="ARBA" id="ARBA00022723"/>
    </source>
</evidence>
<dbReference type="Proteomes" id="UP000345637">
    <property type="component" value="Unassembled WGS sequence"/>
</dbReference>
<dbReference type="Gene3D" id="1.20.1090.10">
    <property type="entry name" value="Dehydroquinate synthase-like - alpha domain"/>
    <property type="match status" value="1"/>
</dbReference>
<sequence>MAHAIHNSMTHQQAFHHWLHGEKVGYGLAVQAILQHRDPVDREPLLGWLRRMEVPLTPAEWGSGDPRPLLAGIAAGVKIKPEAREHLPFPVDSASLQQALLATLNRQ</sequence>
<evidence type="ECO:0000256" key="3">
    <source>
        <dbReference type="ARBA" id="ARBA00023027"/>
    </source>
</evidence>
<evidence type="ECO:0000256" key="2">
    <source>
        <dbReference type="ARBA" id="ARBA00023002"/>
    </source>
</evidence>
<accession>A0A485ARD5</accession>
<gene>
    <name evidence="4" type="primary">dhaD_1</name>
    <name evidence="4" type="ORF">NCTC12998_02176</name>
</gene>
<dbReference type="SUPFAM" id="SSF56796">
    <property type="entry name" value="Dehydroquinate synthase-like"/>
    <property type="match status" value="1"/>
</dbReference>
<dbReference type="EC" id="1.1.1.6" evidence="4"/>
<keyword evidence="2 4" id="KW-0560">Oxidoreductase</keyword>
<dbReference type="PANTHER" id="PTHR43616">
    <property type="entry name" value="GLYCEROL DEHYDROGENASE"/>
    <property type="match status" value="1"/>
</dbReference>
<dbReference type="GO" id="GO:0046872">
    <property type="term" value="F:metal ion binding"/>
    <property type="evidence" value="ECO:0007669"/>
    <property type="project" value="UniProtKB-KW"/>
</dbReference>
<evidence type="ECO:0000313" key="5">
    <source>
        <dbReference type="Proteomes" id="UP000345637"/>
    </source>
</evidence>
<name>A0A485ARD5_RAOPL</name>
<protein>
    <submittedName>
        <fullName evidence="4">Glycerol dehydrogenase</fullName>
        <ecNumber evidence="4">1.1.1.6</ecNumber>
    </submittedName>
</protein>
<keyword evidence="1" id="KW-0479">Metal-binding</keyword>
<dbReference type="EMBL" id="CAADJE010000021">
    <property type="protein sequence ID" value="VFS63210.1"/>
    <property type="molecule type" value="Genomic_DNA"/>
</dbReference>
<reference evidence="4 5" key="1">
    <citation type="submission" date="2019-03" db="EMBL/GenBank/DDBJ databases">
        <authorList>
            <consortium name="Pathogen Informatics"/>
        </authorList>
    </citation>
    <scope>NUCLEOTIDE SEQUENCE [LARGE SCALE GENOMIC DNA]</scope>
    <source>
        <strain evidence="4 5">NCTC12998</strain>
    </source>
</reference>
<dbReference type="InterPro" id="IPR016205">
    <property type="entry name" value="Glycerol_DH"/>
</dbReference>
<organism evidence="4 5">
    <name type="scientific">Raoultella planticola</name>
    <name type="common">Klebsiella planticola</name>
    <dbReference type="NCBI Taxonomy" id="575"/>
    <lineage>
        <taxon>Bacteria</taxon>
        <taxon>Pseudomonadati</taxon>
        <taxon>Pseudomonadota</taxon>
        <taxon>Gammaproteobacteria</taxon>
        <taxon>Enterobacterales</taxon>
        <taxon>Enterobacteriaceae</taxon>
        <taxon>Klebsiella/Raoultella group</taxon>
        <taxon>Raoultella</taxon>
    </lineage>
</organism>
<keyword evidence="3" id="KW-0520">NAD</keyword>